<evidence type="ECO:0000256" key="1">
    <source>
        <dbReference type="ARBA" id="ARBA00004115"/>
    </source>
</evidence>
<feature type="signal peptide" evidence="25">
    <location>
        <begin position="1"/>
        <end position="20"/>
    </location>
</feature>
<proteinExistence type="predicted"/>
<comment type="subcellular location">
    <subcellularLocation>
        <location evidence="1">Endoplasmic reticulum membrane</location>
        <topology evidence="1">Single-pass type I membrane protein</topology>
    </subcellularLocation>
    <subcellularLocation>
        <location evidence="2">Mitochondrion membrane</location>
        <topology evidence="2">Single-pass type I membrane protein</topology>
    </subcellularLocation>
    <subcellularLocation>
        <location evidence="3">Secreted</location>
    </subcellularLocation>
</comment>
<organism evidence="27 28">
    <name type="scientific">Dufourea novaeangliae</name>
    <name type="common">Sweat bee</name>
    <dbReference type="NCBI Taxonomy" id="178035"/>
    <lineage>
        <taxon>Eukaryota</taxon>
        <taxon>Metazoa</taxon>
        <taxon>Ecdysozoa</taxon>
        <taxon>Arthropoda</taxon>
        <taxon>Hexapoda</taxon>
        <taxon>Insecta</taxon>
        <taxon>Pterygota</taxon>
        <taxon>Neoptera</taxon>
        <taxon>Endopterygota</taxon>
        <taxon>Hymenoptera</taxon>
        <taxon>Apocrita</taxon>
        <taxon>Aculeata</taxon>
        <taxon>Apoidea</taxon>
        <taxon>Anthophila</taxon>
        <taxon>Halictidae</taxon>
        <taxon>Rophitinae</taxon>
        <taxon>Dufourea</taxon>
    </lineage>
</organism>
<dbReference type="GO" id="GO:0031966">
    <property type="term" value="C:mitochondrial membrane"/>
    <property type="evidence" value="ECO:0007669"/>
    <property type="project" value="UniProtKB-SubCell"/>
</dbReference>
<dbReference type="EMBL" id="KQ434899">
    <property type="protein sequence ID" value="KZC10922.1"/>
    <property type="molecule type" value="Genomic_DNA"/>
</dbReference>
<keyword evidence="7 24" id="KW-0812">Transmembrane</keyword>
<keyword evidence="8 25" id="KW-0732">Signal</keyword>
<feature type="domain" description="Thioredoxin" evidence="26">
    <location>
        <begin position="21"/>
        <end position="132"/>
    </location>
</feature>
<dbReference type="GO" id="GO:0003756">
    <property type="term" value="F:protein disulfide isomerase activity"/>
    <property type="evidence" value="ECO:0007669"/>
    <property type="project" value="UniProtKB-ARBA"/>
</dbReference>
<feature type="compositionally biased region" description="Basic and acidic residues" evidence="23">
    <location>
        <begin position="259"/>
        <end position="270"/>
    </location>
</feature>
<keyword evidence="4" id="KW-0813">Transport</keyword>
<feature type="non-terminal residue" evidence="27">
    <location>
        <position position="286"/>
    </location>
</feature>
<keyword evidence="11 24" id="KW-1133">Transmembrane helix</keyword>
<dbReference type="AlphaFoldDB" id="A0A154PGI1"/>
<dbReference type="InterPro" id="IPR052454">
    <property type="entry name" value="TMX_domain-containing"/>
</dbReference>
<keyword evidence="18" id="KW-0449">Lipoprotein</keyword>
<dbReference type="OrthoDB" id="7869097at2759"/>
<evidence type="ECO:0000256" key="10">
    <source>
        <dbReference type="ARBA" id="ARBA00022982"/>
    </source>
</evidence>
<dbReference type="Proteomes" id="UP000076502">
    <property type="component" value="Unassembled WGS sequence"/>
</dbReference>
<evidence type="ECO:0000313" key="27">
    <source>
        <dbReference type="EMBL" id="KZC10922.1"/>
    </source>
</evidence>
<feature type="compositionally biased region" description="Basic residues" evidence="23">
    <location>
        <begin position="277"/>
        <end position="286"/>
    </location>
</feature>
<keyword evidence="5" id="KW-0964">Secreted</keyword>
<evidence type="ECO:0000256" key="5">
    <source>
        <dbReference type="ARBA" id="ARBA00022525"/>
    </source>
</evidence>
<dbReference type="PANTHER" id="PTHR46107">
    <property type="entry name" value="DUMPY: SHORTER THAN WILD-TYPE"/>
    <property type="match status" value="1"/>
</dbReference>
<keyword evidence="16" id="KW-0413">Isomerase</keyword>
<keyword evidence="15" id="KW-1015">Disulfide bond</keyword>
<dbReference type="PROSITE" id="PS51352">
    <property type="entry name" value="THIOREDOXIN_2"/>
    <property type="match status" value="1"/>
</dbReference>
<keyword evidence="13 24" id="KW-0472">Membrane</keyword>
<evidence type="ECO:0000256" key="20">
    <source>
        <dbReference type="ARBA" id="ARBA00072260"/>
    </source>
</evidence>
<dbReference type="InterPro" id="IPR017937">
    <property type="entry name" value="Thioredoxin_CS"/>
</dbReference>
<reference evidence="27 28" key="1">
    <citation type="submission" date="2015-07" db="EMBL/GenBank/DDBJ databases">
        <title>The genome of Dufourea novaeangliae.</title>
        <authorList>
            <person name="Pan H."/>
            <person name="Kapheim K."/>
        </authorList>
    </citation>
    <scope>NUCLEOTIDE SEQUENCE [LARGE SCALE GENOMIC DNA]</scope>
    <source>
        <strain evidence="27">0120121106</strain>
        <tissue evidence="27">Whole body</tissue>
    </source>
</reference>
<feature type="non-terminal residue" evidence="27">
    <location>
        <position position="1"/>
    </location>
</feature>
<evidence type="ECO:0000256" key="23">
    <source>
        <dbReference type="SAM" id="MobiDB-lite"/>
    </source>
</evidence>
<keyword evidence="28" id="KW-1185">Reference proteome</keyword>
<keyword evidence="17" id="KW-0676">Redox-active center</keyword>
<gene>
    <name evidence="27" type="ORF">WN55_01621</name>
</gene>
<dbReference type="GO" id="GO:0015036">
    <property type="term" value="F:disulfide oxidoreductase activity"/>
    <property type="evidence" value="ECO:0007669"/>
    <property type="project" value="TreeGrafter"/>
</dbReference>
<evidence type="ECO:0000313" key="28">
    <source>
        <dbReference type="Proteomes" id="UP000076502"/>
    </source>
</evidence>
<feature type="chain" id="PRO_5007599568" description="Thioredoxin-related transmembrane protein 1" evidence="25">
    <location>
        <begin position="21"/>
        <end position="286"/>
    </location>
</feature>
<keyword evidence="12" id="KW-0496">Mitochondrion</keyword>
<evidence type="ECO:0000256" key="8">
    <source>
        <dbReference type="ARBA" id="ARBA00022729"/>
    </source>
</evidence>
<feature type="region of interest" description="Disordered" evidence="23">
    <location>
        <begin position="217"/>
        <end position="286"/>
    </location>
</feature>
<evidence type="ECO:0000256" key="17">
    <source>
        <dbReference type="ARBA" id="ARBA00023284"/>
    </source>
</evidence>
<evidence type="ECO:0000256" key="9">
    <source>
        <dbReference type="ARBA" id="ARBA00022824"/>
    </source>
</evidence>
<feature type="compositionally biased region" description="Acidic residues" evidence="23">
    <location>
        <begin position="246"/>
        <end position="258"/>
    </location>
</feature>
<evidence type="ECO:0000259" key="26">
    <source>
        <dbReference type="PROSITE" id="PS51352"/>
    </source>
</evidence>
<dbReference type="InterPro" id="IPR013766">
    <property type="entry name" value="Thioredoxin_domain"/>
</dbReference>
<dbReference type="CDD" id="cd02994">
    <property type="entry name" value="PDI_a_TMX"/>
    <property type="match status" value="1"/>
</dbReference>
<dbReference type="STRING" id="178035.A0A154PGI1"/>
<evidence type="ECO:0000256" key="19">
    <source>
        <dbReference type="ARBA" id="ARBA00062962"/>
    </source>
</evidence>
<dbReference type="Pfam" id="PF00085">
    <property type="entry name" value="Thioredoxin"/>
    <property type="match status" value="1"/>
</dbReference>
<evidence type="ECO:0000256" key="15">
    <source>
        <dbReference type="ARBA" id="ARBA00023157"/>
    </source>
</evidence>
<evidence type="ECO:0000256" key="21">
    <source>
        <dbReference type="ARBA" id="ARBA00075863"/>
    </source>
</evidence>
<feature type="transmembrane region" description="Helical" evidence="24">
    <location>
        <begin position="178"/>
        <end position="207"/>
    </location>
</feature>
<dbReference type="SUPFAM" id="SSF52833">
    <property type="entry name" value="Thioredoxin-like"/>
    <property type="match status" value="1"/>
</dbReference>
<evidence type="ECO:0000256" key="18">
    <source>
        <dbReference type="ARBA" id="ARBA00023288"/>
    </source>
</evidence>
<dbReference type="Gene3D" id="3.40.30.10">
    <property type="entry name" value="Glutaredoxin"/>
    <property type="match status" value="1"/>
</dbReference>
<evidence type="ECO:0000256" key="24">
    <source>
        <dbReference type="SAM" id="Phobius"/>
    </source>
</evidence>
<comment type="subunit">
    <text evidence="19">Interacts with ATP2A2.</text>
</comment>
<sequence length="286" mass="32679">KLRFAFYIATCSFYLSFVYANTQASSRNNFAEQLTEENWDRMLIGEWMVEFYAPWCPACKALEPIWEHLALQKKSLNINVGKVDVTDSPGLSGRFMVTALPTIYHVKDGIFRQYKSPRDKDSLIEFVSEKTWEKIEPIPGWKSPTSIQMSVISQFFKMSQVLRAIHNKLMEDFGLPTWGSYLIFAVATIVLGAILGLFIVCLIDFIYPPKHVTLQSKKKQKDGSGGFMQEKSIQDEEIVENVKDDLVDEESEGDVDAEEKEKDSEKDSKAEPSSPNVRKRKPRKAD</sequence>
<evidence type="ECO:0000256" key="14">
    <source>
        <dbReference type="ARBA" id="ARBA00023139"/>
    </source>
</evidence>
<evidence type="ECO:0000256" key="13">
    <source>
        <dbReference type="ARBA" id="ARBA00023136"/>
    </source>
</evidence>
<evidence type="ECO:0000256" key="3">
    <source>
        <dbReference type="ARBA" id="ARBA00004613"/>
    </source>
</evidence>
<evidence type="ECO:0000256" key="4">
    <source>
        <dbReference type="ARBA" id="ARBA00022448"/>
    </source>
</evidence>
<name>A0A154PGI1_DUFNO</name>
<evidence type="ECO:0000256" key="22">
    <source>
        <dbReference type="ARBA" id="ARBA00076905"/>
    </source>
</evidence>
<protein>
    <recommendedName>
        <fullName evidence="20">Thioredoxin-related transmembrane protein 1</fullName>
    </recommendedName>
    <alternativeName>
        <fullName evidence="22">Protein disulfide-isomerase TMX1</fullName>
    </alternativeName>
    <alternativeName>
        <fullName evidence="21">Thioredoxin domain-containing protein 1</fullName>
    </alternativeName>
</protein>
<keyword evidence="6" id="KW-0597">Phosphoprotein</keyword>
<dbReference type="PANTHER" id="PTHR46107:SF3">
    <property type="entry name" value="THIOREDOXIN DOMAIN-CONTAINING PROTEIN"/>
    <property type="match status" value="1"/>
</dbReference>
<keyword evidence="14" id="KW-0564">Palmitate</keyword>
<keyword evidence="9" id="KW-0256">Endoplasmic reticulum</keyword>
<dbReference type="PROSITE" id="PS00194">
    <property type="entry name" value="THIOREDOXIN_1"/>
    <property type="match status" value="1"/>
</dbReference>
<accession>A0A154PGI1</accession>
<evidence type="ECO:0000256" key="12">
    <source>
        <dbReference type="ARBA" id="ARBA00023128"/>
    </source>
</evidence>
<dbReference type="FunFam" id="3.40.30.10:FF:000117">
    <property type="entry name" value="thioredoxin-related transmembrane protein 1"/>
    <property type="match status" value="1"/>
</dbReference>
<evidence type="ECO:0000256" key="2">
    <source>
        <dbReference type="ARBA" id="ARBA00004583"/>
    </source>
</evidence>
<evidence type="ECO:0000256" key="7">
    <source>
        <dbReference type="ARBA" id="ARBA00022692"/>
    </source>
</evidence>
<dbReference type="InterPro" id="IPR036249">
    <property type="entry name" value="Thioredoxin-like_sf"/>
</dbReference>
<dbReference type="GO" id="GO:0005789">
    <property type="term" value="C:endoplasmic reticulum membrane"/>
    <property type="evidence" value="ECO:0007669"/>
    <property type="project" value="UniProtKB-SubCell"/>
</dbReference>
<evidence type="ECO:0000256" key="16">
    <source>
        <dbReference type="ARBA" id="ARBA00023235"/>
    </source>
</evidence>
<evidence type="ECO:0000256" key="25">
    <source>
        <dbReference type="SAM" id="SignalP"/>
    </source>
</evidence>
<keyword evidence="10" id="KW-0249">Electron transport</keyword>
<evidence type="ECO:0000256" key="6">
    <source>
        <dbReference type="ARBA" id="ARBA00022553"/>
    </source>
</evidence>
<evidence type="ECO:0000256" key="11">
    <source>
        <dbReference type="ARBA" id="ARBA00022989"/>
    </source>
</evidence>
<dbReference type="GO" id="GO:0005576">
    <property type="term" value="C:extracellular region"/>
    <property type="evidence" value="ECO:0007669"/>
    <property type="project" value="UniProtKB-SubCell"/>
</dbReference>